<comment type="caution">
    <text evidence="1">The sequence shown here is derived from an EMBL/GenBank/DDBJ whole genome shotgun (WGS) entry which is preliminary data.</text>
</comment>
<reference evidence="1 2" key="1">
    <citation type="journal article" date="2016" name="Sci. Rep.">
        <title>Insights into Adaptations to a Near-Obligate Nematode Endoparasitic Lifestyle from the Finished Genome of Drechmeria coniospora.</title>
        <authorList>
            <person name="Zhang L."/>
            <person name="Zhou Z."/>
            <person name="Guo Q."/>
            <person name="Fokkens L."/>
            <person name="Miskei M."/>
            <person name="Pocsi I."/>
            <person name="Zhang W."/>
            <person name="Chen M."/>
            <person name="Wang L."/>
            <person name="Sun Y."/>
            <person name="Donzelli B.G."/>
            <person name="Gibson D.M."/>
            <person name="Nelson D.R."/>
            <person name="Luo J.G."/>
            <person name="Rep M."/>
            <person name="Liu H."/>
            <person name="Yang S."/>
            <person name="Wang J."/>
            <person name="Krasnoff S.B."/>
            <person name="Xu Y."/>
            <person name="Molnar I."/>
            <person name="Lin M."/>
        </authorList>
    </citation>
    <scope>NUCLEOTIDE SEQUENCE [LARGE SCALE GENOMIC DNA]</scope>
    <source>
        <strain evidence="1 2">ARSEF 6962</strain>
    </source>
</reference>
<sequence length="349" mass="38718">MSVPWTEQQQQSCQYLSWVHTYLFINCAGNTSTSQVPCNVHGDEEGPNGELTNRGSAVARDSGLRLVRYLVLRTAATLDGPRDALAATEPCKLPSFAAFYTKATPRSAPFIVPPLLSGGWQPLLSVEATLRPCTESPPAAGISGGPWPEYHMYWSHQLRSELETCGRNDLIDGWRANGIRRRIETWADEKLGRFLDDAGVDATQRTFVHKDFCESPLGVIPMSNMLYAAETKRISGILDFDWAAATHPAHEFFRSLHDVHGTVREQDSEKLRQAILTGDYSAPGDAGEEEHADAWELAQTWDEAPSTALLYPFHLYDAEIVAARTAEQNAKARADSEKAIDDMLREWGV</sequence>
<organism evidence="1 2">
    <name type="scientific">Drechmeria coniospora</name>
    <name type="common">Nematophagous fungus</name>
    <name type="synonym">Meria coniospora</name>
    <dbReference type="NCBI Taxonomy" id="98403"/>
    <lineage>
        <taxon>Eukaryota</taxon>
        <taxon>Fungi</taxon>
        <taxon>Dikarya</taxon>
        <taxon>Ascomycota</taxon>
        <taxon>Pezizomycotina</taxon>
        <taxon>Sordariomycetes</taxon>
        <taxon>Hypocreomycetidae</taxon>
        <taxon>Hypocreales</taxon>
        <taxon>Ophiocordycipitaceae</taxon>
        <taxon>Drechmeria</taxon>
    </lineage>
</organism>
<dbReference type="STRING" id="98403.A0A151GPG0"/>
<dbReference type="Gene3D" id="3.90.1200.10">
    <property type="match status" value="1"/>
</dbReference>
<dbReference type="EMBL" id="LAYC01000001">
    <property type="protein sequence ID" value="KYK59005.1"/>
    <property type="molecule type" value="Genomic_DNA"/>
</dbReference>
<name>A0A151GPG0_DRECN</name>
<gene>
    <name evidence="1" type="ORF">DCS_00132</name>
</gene>
<proteinExistence type="predicted"/>
<dbReference type="RefSeq" id="XP_040658357.1">
    <property type="nucleotide sequence ID" value="XM_040797474.1"/>
</dbReference>
<evidence type="ECO:0000313" key="2">
    <source>
        <dbReference type="Proteomes" id="UP000076580"/>
    </source>
</evidence>
<dbReference type="GeneID" id="63712775"/>
<keyword evidence="2" id="KW-1185">Reference proteome</keyword>
<dbReference type="Proteomes" id="UP000076580">
    <property type="component" value="Chromosome 01"/>
</dbReference>
<evidence type="ECO:0000313" key="1">
    <source>
        <dbReference type="EMBL" id="KYK59005.1"/>
    </source>
</evidence>
<accession>A0A151GPG0</accession>
<protein>
    <submittedName>
        <fullName evidence="1">Uncharacterized protein</fullName>
    </submittedName>
</protein>
<dbReference type="AlphaFoldDB" id="A0A151GPG0"/>
<dbReference type="InParanoid" id="A0A151GPG0"/>